<dbReference type="InterPro" id="IPR036259">
    <property type="entry name" value="MFS_trans_sf"/>
</dbReference>
<sequence length="52" mass="5551">MKQVERWSLVVAAGLLSFVAMLDMNVVNLALTDMSSGLHVSAGVAQWAVLGY</sequence>
<comment type="caution">
    <text evidence="1">The sequence shown here is derived from an EMBL/GenBank/DDBJ whole genome shotgun (WGS) entry which is preliminary data.</text>
</comment>
<organism evidence="1 2">
    <name type="scientific">Kitasatospora aureofaciens</name>
    <name type="common">Streptomyces aureofaciens</name>
    <dbReference type="NCBI Taxonomy" id="1894"/>
    <lineage>
        <taxon>Bacteria</taxon>
        <taxon>Bacillati</taxon>
        <taxon>Actinomycetota</taxon>
        <taxon>Actinomycetes</taxon>
        <taxon>Kitasatosporales</taxon>
        <taxon>Streptomycetaceae</taxon>
        <taxon>Kitasatospora</taxon>
    </lineage>
</organism>
<dbReference type="SUPFAM" id="SSF103473">
    <property type="entry name" value="MFS general substrate transporter"/>
    <property type="match status" value="1"/>
</dbReference>
<dbReference type="EMBL" id="BMUB01000005">
    <property type="protein sequence ID" value="GGU73413.1"/>
    <property type="molecule type" value="Genomic_DNA"/>
</dbReference>
<dbReference type="RefSeq" id="WP_232543099.1">
    <property type="nucleotide sequence ID" value="NZ_BMUB01000005.1"/>
</dbReference>
<reference evidence="1" key="2">
    <citation type="submission" date="2020-09" db="EMBL/GenBank/DDBJ databases">
        <authorList>
            <person name="Sun Q."/>
            <person name="Ohkuma M."/>
        </authorList>
    </citation>
    <scope>NUCLEOTIDE SEQUENCE</scope>
    <source>
        <strain evidence="1">JCM 4434</strain>
    </source>
</reference>
<dbReference type="GeneID" id="97490429"/>
<protein>
    <recommendedName>
        <fullName evidence="3">MFS transporter</fullName>
    </recommendedName>
</protein>
<evidence type="ECO:0008006" key="3">
    <source>
        <dbReference type="Google" id="ProtNLM"/>
    </source>
</evidence>
<evidence type="ECO:0000313" key="2">
    <source>
        <dbReference type="Proteomes" id="UP000610124"/>
    </source>
</evidence>
<accession>A0A8H9HKZ8</accession>
<dbReference type="Proteomes" id="UP000610124">
    <property type="component" value="Unassembled WGS sequence"/>
</dbReference>
<evidence type="ECO:0000313" key="1">
    <source>
        <dbReference type="EMBL" id="GGU73413.1"/>
    </source>
</evidence>
<proteinExistence type="predicted"/>
<name>A0A8H9HKZ8_KITAU</name>
<gene>
    <name evidence="1" type="ORF">GCM10010502_26360</name>
</gene>
<reference evidence="1" key="1">
    <citation type="journal article" date="2014" name="Int. J. Syst. Evol. Microbiol.">
        <title>Complete genome sequence of Corynebacterium casei LMG S-19264T (=DSM 44701T), isolated from a smear-ripened cheese.</title>
        <authorList>
            <consortium name="US DOE Joint Genome Institute (JGI-PGF)"/>
            <person name="Walter F."/>
            <person name="Albersmeier A."/>
            <person name="Kalinowski J."/>
            <person name="Ruckert C."/>
        </authorList>
    </citation>
    <scope>NUCLEOTIDE SEQUENCE</scope>
    <source>
        <strain evidence="1">JCM 4434</strain>
    </source>
</reference>
<dbReference type="AlphaFoldDB" id="A0A8H9HKZ8"/>